<protein>
    <submittedName>
        <fullName evidence="1">Uncharacterized protein</fullName>
    </submittedName>
</protein>
<name>A0A7J5XZM8_DISMA</name>
<sequence>MDPEEDIVEDVAEDEGRMCWRQSVVILGGTNCLRRYLPWRRFLVTTIMCKKASPTALETTPNEAHPPTEDTRVLIVAARSSSTTWDSLLSLNDIRTGGQMEGLCPNISSIWTNHGQVAAVGFPPTPLLTLGICNPKGR</sequence>
<keyword evidence="2" id="KW-1185">Reference proteome</keyword>
<feature type="non-terminal residue" evidence="1">
    <location>
        <position position="1"/>
    </location>
</feature>
<dbReference type="AlphaFoldDB" id="A0A7J5XZM8"/>
<comment type="caution">
    <text evidence="1">The sequence shown here is derived from an EMBL/GenBank/DDBJ whole genome shotgun (WGS) entry which is preliminary data.</text>
</comment>
<dbReference type="Proteomes" id="UP000518266">
    <property type="component" value="Unassembled WGS sequence"/>
</dbReference>
<dbReference type="EMBL" id="JAAKFY010000019">
    <property type="protein sequence ID" value="KAF3842572.1"/>
    <property type="molecule type" value="Genomic_DNA"/>
</dbReference>
<accession>A0A7J5XZM8</accession>
<proteinExistence type="predicted"/>
<reference evidence="1 2" key="1">
    <citation type="submission" date="2020-03" db="EMBL/GenBank/DDBJ databases">
        <title>Dissostichus mawsoni Genome sequencing and assembly.</title>
        <authorList>
            <person name="Park H."/>
        </authorList>
    </citation>
    <scope>NUCLEOTIDE SEQUENCE [LARGE SCALE GENOMIC DNA]</scope>
    <source>
        <strain evidence="1">DM0001</strain>
        <tissue evidence="1">Muscle</tissue>
    </source>
</reference>
<gene>
    <name evidence="1" type="ORF">F7725_024523</name>
</gene>
<organism evidence="1 2">
    <name type="scientific">Dissostichus mawsoni</name>
    <name type="common">Antarctic cod</name>
    <dbReference type="NCBI Taxonomy" id="36200"/>
    <lineage>
        <taxon>Eukaryota</taxon>
        <taxon>Metazoa</taxon>
        <taxon>Chordata</taxon>
        <taxon>Craniata</taxon>
        <taxon>Vertebrata</taxon>
        <taxon>Euteleostomi</taxon>
        <taxon>Actinopterygii</taxon>
        <taxon>Neopterygii</taxon>
        <taxon>Teleostei</taxon>
        <taxon>Neoteleostei</taxon>
        <taxon>Acanthomorphata</taxon>
        <taxon>Eupercaria</taxon>
        <taxon>Perciformes</taxon>
        <taxon>Notothenioidei</taxon>
        <taxon>Nototheniidae</taxon>
        <taxon>Dissostichus</taxon>
    </lineage>
</organism>
<evidence type="ECO:0000313" key="2">
    <source>
        <dbReference type="Proteomes" id="UP000518266"/>
    </source>
</evidence>
<evidence type="ECO:0000313" key="1">
    <source>
        <dbReference type="EMBL" id="KAF3842572.1"/>
    </source>
</evidence>